<dbReference type="EMBL" id="CCSD01000085">
    <property type="protein sequence ID" value="CDZ90349.1"/>
    <property type="molecule type" value="Genomic_DNA"/>
</dbReference>
<dbReference type="GeneID" id="66833820"/>
<reference evidence="1 2" key="1">
    <citation type="journal article" date="2014" name="Genome Announc.">
        <title>Draft Genome Sequence of Propane- and Butane-Oxidizing Actinobacterium Rhodococcus ruber IEGM 231.</title>
        <authorList>
            <person name="Ivshina I.B."/>
            <person name="Kuyukina M.S."/>
            <person name="Krivoruchko A.V."/>
            <person name="Barbe V."/>
            <person name="Fischer C."/>
        </authorList>
    </citation>
    <scope>NUCLEOTIDE SEQUENCE [LARGE SCALE GENOMIC DNA]</scope>
</reference>
<gene>
    <name evidence="1" type="ORF">RHRU231_710027</name>
</gene>
<evidence type="ECO:0000313" key="1">
    <source>
        <dbReference type="EMBL" id="CDZ90349.1"/>
    </source>
</evidence>
<accession>A0A098BNN5</accession>
<name>A0A098BNN5_9NOCA</name>
<evidence type="ECO:0000313" key="2">
    <source>
        <dbReference type="Proteomes" id="UP000042997"/>
    </source>
</evidence>
<sequence>MPPHCDSMDGPVVKAAEAALGDDNVELILPFVPLEAEDEVRTAFERATAARAEGPIAHEVADLYFFDTVVRLHRAGEGASFTGVKPAGGDVGPVIPLAERAIETGSIEKLYAFLSAELHRQLQARLERIVALADAVTTAERREYTEAMLGFQVYSHHLYKSMHRDPHEGGHPHG</sequence>
<dbReference type="eggNOG" id="ENOG5031KIR">
    <property type="taxonomic scope" value="Bacteria"/>
</dbReference>
<dbReference type="AlphaFoldDB" id="A0A098BNN5"/>
<dbReference type="Pfam" id="PF20046">
    <property type="entry name" value="DUF6448"/>
    <property type="match status" value="1"/>
</dbReference>
<organism evidence="1 2">
    <name type="scientific">Rhodococcus ruber</name>
    <dbReference type="NCBI Taxonomy" id="1830"/>
    <lineage>
        <taxon>Bacteria</taxon>
        <taxon>Bacillati</taxon>
        <taxon>Actinomycetota</taxon>
        <taxon>Actinomycetes</taxon>
        <taxon>Mycobacteriales</taxon>
        <taxon>Nocardiaceae</taxon>
        <taxon>Rhodococcus</taxon>
    </lineage>
</organism>
<protein>
    <submittedName>
        <fullName evidence="1">Uncharacterized protein</fullName>
    </submittedName>
</protein>
<dbReference type="InterPro" id="IPR045613">
    <property type="entry name" value="DUF6448"/>
</dbReference>
<dbReference type="Proteomes" id="UP000042997">
    <property type="component" value="Unassembled WGS sequence"/>
</dbReference>
<proteinExistence type="predicted"/>
<dbReference type="RefSeq" id="WP_230831719.1">
    <property type="nucleotide sequence ID" value="NZ_CP023714.1"/>
</dbReference>